<evidence type="ECO:0000313" key="2">
    <source>
        <dbReference type="Proteomes" id="UP000320443"/>
    </source>
</evidence>
<accession>A0A553G1H6</accession>
<comment type="caution">
    <text evidence="1">The sequence shown here is derived from an EMBL/GenBank/DDBJ whole genome shotgun (WGS) entry which is preliminary data.</text>
</comment>
<organism evidence="1 2">
    <name type="scientific">Corynebacterium hiratae</name>
    <dbReference type="NCBI Taxonomy" id="3139423"/>
    <lineage>
        <taxon>Bacteria</taxon>
        <taxon>Bacillati</taxon>
        <taxon>Actinomycetota</taxon>
        <taxon>Actinomycetes</taxon>
        <taxon>Mycobacteriales</taxon>
        <taxon>Corynebacteriaceae</taxon>
        <taxon>Corynebacterium</taxon>
    </lineage>
</organism>
<dbReference type="AlphaFoldDB" id="A0A553G1H6"/>
<gene>
    <name evidence="1" type="ORF">FNY97_02795</name>
</gene>
<dbReference type="Proteomes" id="UP000320443">
    <property type="component" value="Unassembled WGS sequence"/>
</dbReference>
<name>A0A553G1H6_9CORY</name>
<keyword evidence="2" id="KW-1185">Reference proteome</keyword>
<sequence>MFIGAHGDTGDYEYALDAANSAAGHLQAIQAELPSTSPLARDTGRLARLVRAAQRNLSQQRPADNSVELLNLAASLKERLEGADSRGHFSLAKRGFRPNFGSRPRALGHGLRPRLRTSRWPWSGYAASGGALGKASVLVSLRPRVKLDNRKFNCWDSVNSV</sequence>
<protein>
    <submittedName>
        <fullName evidence="1">Uncharacterized protein</fullName>
    </submittedName>
</protein>
<evidence type="ECO:0000313" key="1">
    <source>
        <dbReference type="EMBL" id="TRX63357.1"/>
    </source>
</evidence>
<dbReference type="EMBL" id="VKDK01000003">
    <property type="protein sequence ID" value="TRX63357.1"/>
    <property type="molecule type" value="Genomic_DNA"/>
</dbReference>
<reference evidence="1 2" key="1">
    <citation type="submission" date="2019-07" db="EMBL/GenBank/DDBJ databases">
        <title>Draft genome of C. aurimucosum strain 2274.</title>
        <authorList>
            <person name="Pacheco L.G.C."/>
            <person name="Aguiar E.R.G.R."/>
            <person name="Santos C.S."/>
            <person name="Rocha D.J.P.G."/>
            <person name="Sant'Anna L.O."/>
            <person name="Mattos-Guaraldi A.L."/>
            <person name="Santos L.S."/>
        </authorList>
    </citation>
    <scope>NUCLEOTIDE SEQUENCE [LARGE SCALE GENOMIC DNA]</scope>
    <source>
        <strain evidence="1 2">2274</strain>
    </source>
</reference>
<proteinExistence type="predicted"/>